<evidence type="ECO:0000256" key="2">
    <source>
        <dbReference type="ARBA" id="ARBA00022603"/>
    </source>
</evidence>
<accession>A0A5R8M2Z3</accession>
<keyword evidence="3 8" id="KW-0808">Transferase</keyword>
<dbReference type="SUPFAM" id="SSF53335">
    <property type="entry name" value="S-adenosyl-L-methionine-dependent methyltransferases"/>
    <property type="match status" value="1"/>
</dbReference>
<evidence type="ECO:0000259" key="6">
    <source>
        <dbReference type="Pfam" id="PF05175"/>
    </source>
</evidence>
<organism evidence="8 9">
    <name type="scientific">Maribacter aurantiacus</name>
    <dbReference type="NCBI Taxonomy" id="1882343"/>
    <lineage>
        <taxon>Bacteria</taxon>
        <taxon>Pseudomonadati</taxon>
        <taxon>Bacteroidota</taxon>
        <taxon>Flavobacteriia</taxon>
        <taxon>Flavobacteriales</taxon>
        <taxon>Flavobacteriaceae</taxon>
        <taxon>Maribacter</taxon>
    </lineage>
</organism>
<name>A0A5R8M2Z3_9FLAO</name>
<proteinExistence type="predicted"/>
<dbReference type="EC" id="2.1.1.297" evidence="1"/>
<dbReference type="InterPro" id="IPR040758">
    <property type="entry name" value="PrmC_N"/>
</dbReference>
<keyword evidence="9" id="KW-1185">Reference proteome</keyword>
<dbReference type="AlphaFoldDB" id="A0A5R8M2Z3"/>
<protein>
    <recommendedName>
        <fullName evidence="1">peptide chain release factor N(5)-glutamine methyltransferase</fullName>
        <ecNumber evidence="1">2.1.1.297</ecNumber>
    </recommendedName>
</protein>
<evidence type="ECO:0000313" key="9">
    <source>
        <dbReference type="Proteomes" id="UP000308382"/>
    </source>
</evidence>
<comment type="caution">
    <text evidence="8">The sequence shown here is derived from an EMBL/GenBank/DDBJ whole genome shotgun (WGS) entry which is preliminary data.</text>
</comment>
<evidence type="ECO:0000256" key="1">
    <source>
        <dbReference type="ARBA" id="ARBA00012771"/>
    </source>
</evidence>
<dbReference type="InterPro" id="IPR002052">
    <property type="entry name" value="DNA_methylase_N6_adenine_CS"/>
</dbReference>
<dbReference type="RefSeq" id="WP_138258894.1">
    <property type="nucleotide sequence ID" value="NZ_VBUK01000008.1"/>
</dbReference>
<dbReference type="Proteomes" id="UP000308382">
    <property type="component" value="Unassembled WGS sequence"/>
</dbReference>
<dbReference type="NCBIfam" id="TIGR00536">
    <property type="entry name" value="hemK_fam"/>
    <property type="match status" value="1"/>
</dbReference>
<dbReference type="OrthoDB" id="9800643at2"/>
<dbReference type="CDD" id="cd02440">
    <property type="entry name" value="AdoMet_MTases"/>
    <property type="match status" value="1"/>
</dbReference>
<comment type="catalytic activity">
    <reaction evidence="5">
        <text>L-glutaminyl-[peptide chain release factor] + S-adenosyl-L-methionine = N(5)-methyl-L-glutaminyl-[peptide chain release factor] + S-adenosyl-L-homocysteine + H(+)</text>
        <dbReference type="Rhea" id="RHEA:42896"/>
        <dbReference type="Rhea" id="RHEA-COMP:10271"/>
        <dbReference type="Rhea" id="RHEA-COMP:10272"/>
        <dbReference type="ChEBI" id="CHEBI:15378"/>
        <dbReference type="ChEBI" id="CHEBI:30011"/>
        <dbReference type="ChEBI" id="CHEBI:57856"/>
        <dbReference type="ChEBI" id="CHEBI:59789"/>
        <dbReference type="ChEBI" id="CHEBI:61891"/>
        <dbReference type="EC" id="2.1.1.297"/>
    </reaction>
</comment>
<dbReference type="GO" id="GO:0102559">
    <property type="term" value="F:peptide chain release factor N(5)-glutamine methyltransferase activity"/>
    <property type="evidence" value="ECO:0007669"/>
    <property type="project" value="UniProtKB-EC"/>
</dbReference>
<feature type="domain" description="Release factor glutamine methyltransferase N-terminal" evidence="7">
    <location>
        <begin position="28"/>
        <end position="76"/>
    </location>
</feature>
<dbReference type="InterPro" id="IPR004556">
    <property type="entry name" value="HemK-like"/>
</dbReference>
<evidence type="ECO:0000313" key="8">
    <source>
        <dbReference type="EMBL" id="TLF44007.1"/>
    </source>
</evidence>
<dbReference type="NCBIfam" id="TIGR03534">
    <property type="entry name" value="RF_mod_PrmC"/>
    <property type="match status" value="1"/>
</dbReference>
<dbReference type="PANTHER" id="PTHR18895:SF74">
    <property type="entry name" value="MTRF1L RELEASE FACTOR GLUTAMINE METHYLTRANSFERASE"/>
    <property type="match status" value="1"/>
</dbReference>
<dbReference type="EMBL" id="VBUK01000008">
    <property type="protein sequence ID" value="TLF44007.1"/>
    <property type="molecule type" value="Genomic_DNA"/>
</dbReference>
<dbReference type="PROSITE" id="PS00092">
    <property type="entry name" value="N6_MTASE"/>
    <property type="match status" value="1"/>
</dbReference>
<dbReference type="GO" id="GO:0003676">
    <property type="term" value="F:nucleic acid binding"/>
    <property type="evidence" value="ECO:0007669"/>
    <property type="project" value="InterPro"/>
</dbReference>
<dbReference type="InterPro" id="IPR029063">
    <property type="entry name" value="SAM-dependent_MTases_sf"/>
</dbReference>
<dbReference type="InterPro" id="IPR007848">
    <property type="entry name" value="Small_mtfrase_dom"/>
</dbReference>
<dbReference type="Gene3D" id="1.10.8.10">
    <property type="entry name" value="DNA helicase RuvA subunit, C-terminal domain"/>
    <property type="match status" value="1"/>
</dbReference>
<feature type="domain" description="Methyltransferase small" evidence="6">
    <location>
        <begin position="106"/>
        <end position="201"/>
    </location>
</feature>
<keyword evidence="4" id="KW-0949">S-adenosyl-L-methionine</keyword>
<keyword evidence="2 8" id="KW-0489">Methyltransferase</keyword>
<dbReference type="InterPro" id="IPR050320">
    <property type="entry name" value="N5-glutamine_MTase"/>
</dbReference>
<dbReference type="InterPro" id="IPR019874">
    <property type="entry name" value="RF_methyltr_PrmC"/>
</dbReference>
<dbReference type="Pfam" id="PF17827">
    <property type="entry name" value="PrmC_N"/>
    <property type="match status" value="1"/>
</dbReference>
<reference evidence="8 9" key="1">
    <citation type="journal article" date="2017" name="Int. J. Syst. Evol. Microbiol.">
        <title>Maripseudobacter aurantiacus gen. nov., sp. nov., a novel member of the family Flavobacteriaceae isolated from a sedimentation basin.</title>
        <authorList>
            <person name="Chen C."/>
            <person name="Su Y."/>
            <person name="Tao T."/>
            <person name="Fu G."/>
            <person name="Zhang C."/>
            <person name="Sun C."/>
            <person name="Zhang X."/>
            <person name="Wu M."/>
        </authorList>
    </citation>
    <scope>NUCLEOTIDE SEQUENCE [LARGE SCALE GENOMIC DNA]</scope>
    <source>
        <strain evidence="9">CDA4</strain>
    </source>
</reference>
<gene>
    <name evidence="8" type="primary">prmC</name>
    <name evidence="8" type="ORF">FEK29_13090</name>
</gene>
<sequence length="284" mass="32564">MLLSELKRIFHKELDALYGKEEVSSFFYLLTEEYLGLERFVLAIQPDLRIQKNEEPKMFAALSALKEHRPIQHIIGSAQFMDMEFKVGPKVLIPRPETEELVRWVLADVDKQANLDILDMGTGSGCIAIGLAKSLKNANVQGLDISEEALEVARENALKNEVDVHFFKADMLDFYSELSFDIIISNPPYVRELEKNKMNKNVLFFEPESALFVSNEDPLIFYRGVARFASKHLKPNGMLFLEINQYLGPETCALLDTFDFNAIELRKDMYGNDRMIKTIKNSQL</sequence>
<evidence type="ECO:0000256" key="4">
    <source>
        <dbReference type="ARBA" id="ARBA00022691"/>
    </source>
</evidence>
<evidence type="ECO:0000256" key="5">
    <source>
        <dbReference type="ARBA" id="ARBA00048391"/>
    </source>
</evidence>
<evidence type="ECO:0000256" key="3">
    <source>
        <dbReference type="ARBA" id="ARBA00022679"/>
    </source>
</evidence>
<dbReference type="Pfam" id="PF05175">
    <property type="entry name" value="MTS"/>
    <property type="match status" value="1"/>
</dbReference>
<dbReference type="Gene3D" id="3.40.50.150">
    <property type="entry name" value="Vaccinia Virus protein VP39"/>
    <property type="match status" value="1"/>
</dbReference>
<dbReference type="PANTHER" id="PTHR18895">
    <property type="entry name" value="HEMK METHYLTRANSFERASE"/>
    <property type="match status" value="1"/>
</dbReference>
<evidence type="ECO:0000259" key="7">
    <source>
        <dbReference type="Pfam" id="PF17827"/>
    </source>
</evidence>
<dbReference type="GO" id="GO:0032259">
    <property type="term" value="P:methylation"/>
    <property type="evidence" value="ECO:0007669"/>
    <property type="project" value="UniProtKB-KW"/>
</dbReference>